<dbReference type="Pfam" id="PF01370">
    <property type="entry name" value="Epimerase"/>
    <property type="match status" value="1"/>
</dbReference>
<comment type="similarity">
    <text evidence="1">Belongs to the NAD(P)-dependent epimerase/dehydratase family.</text>
</comment>
<evidence type="ECO:0000313" key="4">
    <source>
        <dbReference type="Proteomes" id="UP000618445"/>
    </source>
</evidence>
<dbReference type="Gene3D" id="3.40.50.720">
    <property type="entry name" value="NAD(P)-binding Rossmann-like Domain"/>
    <property type="match status" value="1"/>
</dbReference>
<gene>
    <name evidence="3" type="ORF">H6G05_20460</name>
</gene>
<evidence type="ECO:0000256" key="1">
    <source>
        <dbReference type="ARBA" id="ARBA00007637"/>
    </source>
</evidence>
<dbReference type="InterPro" id="IPR036291">
    <property type="entry name" value="NAD(P)-bd_dom_sf"/>
</dbReference>
<dbReference type="RefSeq" id="WP_190580928.1">
    <property type="nucleotide sequence ID" value="NZ_CAWPQU010000039.1"/>
</dbReference>
<name>A0ABR8CEZ6_9CYAN</name>
<organism evidence="3 4">
    <name type="scientific">Phormidium tenue FACHB-1050</name>
    <dbReference type="NCBI Taxonomy" id="2692857"/>
    <lineage>
        <taxon>Bacteria</taxon>
        <taxon>Bacillati</taxon>
        <taxon>Cyanobacteriota</taxon>
        <taxon>Cyanophyceae</taxon>
        <taxon>Oscillatoriophycideae</taxon>
        <taxon>Oscillatoriales</taxon>
        <taxon>Oscillatoriaceae</taxon>
        <taxon>Phormidium</taxon>
    </lineage>
</organism>
<dbReference type="SUPFAM" id="SSF51735">
    <property type="entry name" value="NAD(P)-binding Rossmann-fold domains"/>
    <property type="match status" value="1"/>
</dbReference>
<comment type="caution">
    <text evidence="3">The sequence shown here is derived from an EMBL/GenBank/DDBJ whole genome shotgun (WGS) entry which is preliminary data.</text>
</comment>
<evidence type="ECO:0000259" key="2">
    <source>
        <dbReference type="Pfam" id="PF01370"/>
    </source>
</evidence>
<keyword evidence="4" id="KW-1185">Reference proteome</keyword>
<dbReference type="Proteomes" id="UP000618445">
    <property type="component" value="Unassembled WGS sequence"/>
</dbReference>
<dbReference type="Gene3D" id="3.90.25.10">
    <property type="entry name" value="UDP-galactose 4-epimerase, domain 1"/>
    <property type="match status" value="1"/>
</dbReference>
<feature type="domain" description="NAD-dependent epimerase/dehydratase" evidence="2">
    <location>
        <begin position="7"/>
        <end position="239"/>
    </location>
</feature>
<reference evidence="3 4" key="1">
    <citation type="journal article" date="2020" name="ISME J.">
        <title>Comparative genomics reveals insights into cyanobacterial evolution and habitat adaptation.</title>
        <authorList>
            <person name="Chen M.Y."/>
            <person name="Teng W.K."/>
            <person name="Zhao L."/>
            <person name="Hu C.X."/>
            <person name="Zhou Y.K."/>
            <person name="Han B.P."/>
            <person name="Song L.R."/>
            <person name="Shu W.S."/>
        </authorList>
    </citation>
    <scope>NUCLEOTIDE SEQUENCE [LARGE SCALE GENOMIC DNA]</scope>
    <source>
        <strain evidence="3 4">FACHB-1050</strain>
    </source>
</reference>
<protein>
    <submittedName>
        <fullName evidence="3">NAD(P)-dependent oxidoreductase</fullName>
    </submittedName>
</protein>
<proteinExistence type="inferred from homology"/>
<accession>A0ABR8CEZ6</accession>
<sequence length="311" mass="34599">MQKQLNILVTGGAGFIGSAVIANLQSVGHNIHVIDNLSFGNRKFLTIPDTHFHNVDILNAEQLDSLVQTISPDWLIHLAAIHFIPYCNQNPTEASLTNIQGTINVLSAAKKLKKLEKVFFASTAAVYPIVDQAIPESHRPEPTDIYGISKLAGEYLMNEFYLQTSIPTIIGRFFNAFGPNETNAHVIPEIQRQVNLGARTIQLGNLDPKRDFIHTSDMAIAISKLLNKFDQGIDTFNIGRGIEYSIREVVQAFEQSLGAEITIQVDPSRVRKVERMHLLADISKLTSFINWEPQISLSQGINTLIETQESL</sequence>
<dbReference type="InterPro" id="IPR001509">
    <property type="entry name" value="Epimerase_deHydtase"/>
</dbReference>
<dbReference type="PANTHER" id="PTHR43000">
    <property type="entry name" value="DTDP-D-GLUCOSE 4,6-DEHYDRATASE-RELATED"/>
    <property type="match status" value="1"/>
</dbReference>
<evidence type="ECO:0000313" key="3">
    <source>
        <dbReference type="EMBL" id="MBD2319204.1"/>
    </source>
</evidence>
<dbReference type="EMBL" id="JACJQY010000044">
    <property type="protein sequence ID" value="MBD2319204.1"/>
    <property type="molecule type" value="Genomic_DNA"/>
</dbReference>